<accession>W8PF61</accession>
<evidence type="ECO:0000256" key="1">
    <source>
        <dbReference type="SAM" id="MobiDB-lite"/>
    </source>
</evidence>
<feature type="region of interest" description="Disordered" evidence="1">
    <location>
        <begin position="286"/>
        <end position="311"/>
    </location>
</feature>
<evidence type="ECO:0000313" key="3">
    <source>
        <dbReference type="Proteomes" id="UP000019700"/>
    </source>
</evidence>
<dbReference type="EMBL" id="KJ173786">
    <property type="protein sequence ID" value="AHL18496.1"/>
    <property type="molecule type" value="Genomic_DNA"/>
</dbReference>
<gene>
    <name evidence="2" type="ORF">ISF9_026</name>
</gene>
<organism evidence="2 3">
    <name type="scientific">Microbacterium phage vB_MoxS-ISF9</name>
    <dbReference type="NCBI Taxonomy" id="1458670"/>
    <lineage>
        <taxon>Viruses</taxon>
        <taxon>Duplodnaviria</taxon>
        <taxon>Heunggongvirae</taxon>
        <taxon>Uroviricota</taxon>
        <taxon>Caudoviricetes</taxon>
        <taxon>Farahnazvirus</taxon>
        <taxon>Farahnazvirus ISF9</taxon>
    </lineage>
</organism>
<dbReference type="GeneID" id="18938337"/>
<keyword evidence="3" id="KW-1185">Reference proteome</keyword>
<dbReference type="Proteomes" id="UP000019700">
    <property type="component" value="Genome"/>
</dbReference>
<sequence length="311" mass="32775">MAKLFEESTSIPESTGTRGLWRAVLITPGVGSSGTWPVETIERDGPRVLRKGAKCFVTHNRSANGEPDPFSMWATLASDSWYEEGVGLVADIQALPSWIDKVEEVAPHTALSVYLMGESDEFGNITAILDDPQNGVDMVVYPGRPGSALVEKLYESAKLDSEKNNVAVNKAAVKETEGLLQMDQELKDRFDAIEASIEKIAGAKASEVQAKVDADALAAAVDAAVEARMAKAKEGVAAIESAKADLLPSQVASLTESAMAGKDIAQAIEDSKKITAEAKALVAESATETGRLGEGGSSHVLRGFASNKKGA</sequence>
<proteinExistence type="predicted"/>
<protein>
    <recommendedName>
        <fullName evidence="4">Capsid maturation protease</fullName>
    </recommendedName>
</protein>
<evidence type="ECO:0008006" key="4">
    <source>
        <dbReference type="Google" id="ProtNLM"/>
    </source>
</evidence>
<dbReference type="KEGG" id="vg:18938337"/>
<reference evidence="2 3" key="1">
    <citation type="journal article" date="2014" name="Arch. Virol.">
        <title>Complete genome sequence of a novel phage, vB_MoxS-ISF9, infecting methylotrophic Microbacterium: first report of a virulent Microbacterium phage.</title>
        <authorList>
            <person name="Zamani I."/>
            <person name="Bouzari M."/>
            <person name="Emtiazi G."/>
            <person name="Ghasemi S.M."/>
            <person name="Chang H.I."/>
        </authorList>
    </citation>
    <scope>NUCLEOTIDE SEQUENCE [LARGE SCALE GENOMIC DNA]</scope>
</reference>
<name>W8PF61_9CAUD</name>
<dbReference type="RefSeq" id="YP_009021471.1">
    <property type="nucleotide sequence ID" value="NC_023859.1"/>
</dbReference>
<evidence type="ECO:0000313" key="2">
    <source>
        <dbReference type="EMBL" id="AHL18496.1"/>
    </source>
</evidence>